<evidence type="ECO:0000259" key="2">
    <source>
        <dbReference type="Pfam" id="PF07534"/>
    </source>
</evidence>
<protein>
    <recommendedName>
        <fullName evidence="2">TLDc domain-containing protein</fullName>
    </recommendedName>
</protein>
<evidence type="ECO:0000313" key="3">
    <source>
        <dbReference type="EMBL" id="CEM11370.1"/>
    </source>
</evidence>
<dbReference type="AlphaFoldDB" id="A0A0G4FDU6"/>
<organism evidence="3 4">
    <name type="scientific">Vitrella brassicaformis (strain CCMP3155)</name>
    <dbReference type="NCBI Taxonomy" id="1169540"/>
    <lineage>
        <taxon>Eukaryota</taxon>
        <taxon>Sar</taxon>
        <taxon>Alveolata</taxon>
        <taxon>Colpodellida</taxon>
        <taxon>Vitrellaceae</taxon>
        <taxon>Vitrella</taxon>
    </lineage>
</organism>
<dbReference type="EMBL" id="CDMY01000414">
    <property type="protein sequence ID" value="CEM11370.1"/>
    <property type="molecule type" value="Genomic_DNA"/>
</dbReference>
<evidence type="ECO:0000313" key="4">
    <source>
        <dbReference type="Proteomes" id="UP000041254"/>
    </source>
</evidence>
<feature type="domain" description="TLDc" evidence="2">
    <location>
        <begin position="297"/>
        <end position="387"/>
    </location>
</feature>
<dbReference type="Proteomes" id="UP000041254">
    <property type="component" value="Unassembled WGS sequence"/>
</dbReference>
<dbReference type="InterPro" id="IPR006571">
    <property type="entry name" value="TLDc_dom"/>
</dbReference>
<reference evidence="3 4" key="1">
    <citation type="submission" date="2014-11" db="EMBL/GenBank/DDBJ databases">
        <authorList>
            <person name="Zhu J."/>
            <person name="Qi W."/>
            <person name="Song R."/>
        </authorList>
    </citation>
    <scope>NUCLEOTIDE SEQUENCE [LARGE SCALE GENOMIC DNA]</scope>
</reference>
<sequence>MLELLGGCETIDGDLDASIQRLMSAKSVLTEVTSRLVAERGGVSHPPETKGEMLVNAGGVVFPVSRRALLLPLMRKRYISVLLMHFSDGLPRDPDGHVYLEASPAYFEAFLDELTLHETHRTGSVELPPSKAADPTYSEYHSLFMRELQSFSAPTHRRHGAATTKAVDGACDEKAIADIIQTSLSDLEKVMKRLTCRREEVVKFLSAMEPFMKGQDDARGDSAVLSLDVMGRKVSCMKRTLQRLGNDHPLLTRFSNTPPCWGDRRVRQTPTKHFVNTVDFARRISVLPKGQLIRPPLMDEAEQEWVSLLDMIKKPMCRPSLLFKSSRDGSAYATMLDCVAGKSGLLFALRDGDTHRFGCFLGGQITPPADPKQTNRYKMPLFFFSLSGAYEAPTKIELPEDRQTVGVAGTQGASKNDMDEPLANVCIACGYLWLGFAQPGPAADLSSCHLWIKRDQLPEGYKGGYTQQGNGDGLMARTMNFTSSPSLPSGGEEIPKTRRMTA</sequence>
<evidence type="ECO:0000256" key="1">
    <source>
        <dbReference type="SAM" id="MobiDB-lite"/>
    </source>
</evidence>
<dbReference type="Pfam" id="PF07534">
    <property type="entry name" value="TLD"/>
    <property type="match status" value="1"/>
</dbReference>
<gene>
    <name evidence="3" type="ORF">Vbra_22608</name>
</gene>
<dbReference type="VEuPathDB" id="CryptoDB:Vbra_22608"/>
<dbReference type="PhylomeDB" id="A0A0G4FDU6"/>
<dbReference type="InParanoid" id="A0A0G4FDU6"/>
<accession>A0A0G4FDU6</accession>
<feature type="region of interest" description="Disordered" evidence="1">
    <location>
        <begin position="482"/>
        <end position="502"/>
    </location>
</feature>
<proteinExistence type="predicted"/>
<keyword evidence="4" id="KW-1185">Reference proteome</keyword>
<name>A0A0G4FDU6_VITBC</name>